<feature type="region of interest" description="Disordered" evidence="1">
    <location>
        <begin position="99"/>
        <end position="120"/>
    </location>
</feature>
<evidence type="ECO:0000256" key="1">
    <source>
        <dbReference type="SAM" id="MobiDB-lite"/>
    </source>
</evidence>
<dbReference type="RefSeq" id="WP_307778947.1">
    <property type="nucleotide sequence ID" value="NZ_JAVFKP010000002.1"/>
</dbReference>
<evidence type="ECO:0000313" key="4">
    <source>
        <dbReference type="Proteomes" id="UP001237592"/>
    </source>
</evidence>
<organism evidence="3 4">
    <name type="scientific">Janthinobacterium lividum</name>
    <dbReference type="NCBI Taxonomy" id="29581"/>
    <lineage>
        <taxon>Bacteria</taxon>
        <taxon>Pseudomonadati</taxon>
        <taxon>Pseudomonadota</taxon>
        <taxon>Betaproteobacteria</taxon>
        <taxon>Burkholderiales</taxon>
        <taxon>Oxalobacteraceae</taxon>
        <taxon>Janthinobacterium</taxon>
    </lineage>
</organism>
<dbReference type="EMBL" id="JAVFKP010000002">
    <property type="protein sequence ID" value="MDQ4626107.1"/>
    <property type="molecule type" value="Genomic_DNA"/>
</dbReference>
<evidence type="ECO:0000259" key="2">
    <source>
        <dbReference type="Pfam" id="PF13020"/>
    </source>
</evidence>
<feature type="domain" description="Protein NO VEIN C-terminal" evidence="2">
    <location>
        <begin position="166"/>
        <end position="230"/>
    </location>
</feature>
<proteinExistence type="predicted"/>
<protein>
    <submittedName>
        <fullName evidence="3">DUF3883 domain-containing protein</fullName>
    </submittedName>
</protein>
<comment type="caution">
    <text evidence="3">The sequence shown here is derived from an EMBL/GenBank/DDBJ whole genome shotgun (WGS) entry which is preliminary data.</text>
</comment>
<gene>
    <name evidence="3" type="ORF">RB624_09440</name>
</gene>
<evidence type="ECO:0000313" key="3">
    <source>
        <dbReference type="EMBL" id="MDQ4626107.1"/>
    </source>
</evidence>
<dbReference type="Proteomes" id="UP001237592">
    <property type="component" value="Unassembled WGS sequence"/>
</dbReference>
<dbReference type="Pfam" id="PF13020">
    <property type="entry name" value="NOV_C"/>
    <property type="match status" value="1"/>
</dbReference>
<sequence>MWLSIAGLWPEGRIASIEIEAWGLSKEVVVSNEERVKAEKADALKRKTEVLFNGVGLSALRSGYGSIAEAVKAAIGQATALQKVASTDARLTQVEAVKPTTGSGVGTNWRMPKQPENAMSDEQKSAIGLIGELWAREWIRLRHNFEEVDESNWVSGYRDSVLNSNGGDDTLGYDFVVATKSRSYYYEVKASTGDPSRFEMGPTEIFSAQRFRADKEHRYRILYLANVGDPSRMSATLLINPFSQKGEGKFRSIGRGSVTYEFIADA</sequence>
<name>A0ABU0XRF9_9BURK</name>
<accession>A0ABU0XRF9</accession>
<dbReference type="InterPro" id="IPR024975">
    <property type="entry name" value="NOV_C"/>
</dbReference>
<keyword evidence="4" id="KW-1185">Reference proteome</keyword>
<reference evidence="3 4" key="1">
    <citation type="submission" date="2023-08" db="EMBL/GenBank/DDBJ databases">
        <title>Draft genome sequence of Janthinobacterium lividum.</title>
        <authorList>
            <person name="Chun B.H."/>
            <person name="Lee Y."/>
        </authorList>
    </citation>
    <scope>NUCLEOTIDE SEQUENCE [LARGE SCALE GENOMIC DNA]</scope>
    <source>
        <strain evidence="3 4">AMJK</strain>
    </source>
</reference>